<protein>
    <submittedName>
        <fullName evidence="1">Uncharacterized protein</fullName>
    </submittedName>
</protein>
<proteinExistence type="predicted"/>
<feature type="non-terminal residue" evidence="1">
    <location>
        <position position="1"/>
    </location>
</feature>
<name>A0A382E2R7_9ZZZZ</name>
<gene>
    <name evidence="1" type="ORF">METZ01_LOCUS197125</name>
</gene>
<accession>A0A382E2R7</accession>
<evidence type="ECO:0000313" key="1">
    <source>
        <dbReference type="EMBL" id="SVB44271.1"/>
    </source>
</evidence>
<organism evidence="1">
    <name type="scientific">marine metagenome</name>
    <dbReference type="NCBI Taxonomy" id="408172"/>
    <lineage>
        <taxon>unclassified sequences</taxon>
        <taxon>metagenomes</taxon>
        <taxon>ecological metagenomes</taxon>
    </lineage>
</organism>
<sequence length="120" mass="13340">TNITKEAKLRNSKGVTLLRKKFSTGKFELQKALSPEDHAALMNIFDIETELPIATNCNTIFKLDFDTPGRASEIEFICEKNYKAFDLFWNGLQAKAPVVGRIIGPYLTGNPIPTLPKASP</sequence>
<dbReference type="AlphaFoldDB" id="A0A382E2R7"/>
<reference evidence="1" key="1">
    <citation type="submission" date="2018-05" db="EMBL/GenBank/DDBJ databases">
        <authorList>
            <person name="Lanie J.A."/>
            <person name="Ng W.-L."/>
            <person name="Kazmierczak K.M."/>
            <person name="Andrzejewski T.M."/>
            <person name="Davidsen T.M."/>
            <person name="Wayne K.J."/>
            <person name="Tettelin H."/>
            <person name="Glass J.I."/>
            <person name="Rusch D."/>
            <person name="Podicherti R."/>
            <person name="Tsui H.-C.T."/>
            <person name="Winkler M.E."/>
        </authorList>
    </citation>
    <scope>NUCLEOTIDE SEQUENCE</scope>
</reference>
<dbReference type="EMBL" id="UINC01042096">
    <property type="protein sequence ID" value="SVB44271.1"/>
    <property type="molecule type" value="Genomic_DNA"/>
</dbReference>